<sequence length="257" mass="29851">MGHAHSSSSNGSSQITANPHDEKTKEKVEKLFRQNNRTNRSRSLDNRTQEKLPNRPVGSSHSARFPKTRHIPVPLQGPRKSEEGPNGSISGLSRDDKRIIETCWFKCSQKQLRKCSCDMFWDILHTDEDILRLFRLDHVAPNRLKDNDYFKSHASNLALVLNLVVTNLQDNFDQAQDALQALGYQHLHLIDRTHFQTMYWDIFTDCFERNPPPSFKKGAEREVWSRMILFIMGQMKTGYQRAIQEEKCERLSVPLLM</sequence>
<dbReference type="GO" id="GO:0046872">
    <property type="term" value="F:metal ion binding"/>
    <property type="evidence" value="ECO:0007669"/>
    <property type="project" value="UniProtKB-KW"/>
</dbReference>
<dbReference type="CDD" id="cd01040">
    <property type="entry name" value="Mb-like"/>
    <property type="match status" value="1"/>
</dbReference>
<dbReference type="UCSC" id="Y58A7A.6">
    <property type="organism name" value="c. elegans"/>
</dbReference>
<evidence type="ECO:0000256" key="3">
    <source>
        <dbReference type="ARBA" id="ARBA00023004"/>
    </source>
</evidence>
<evidence type="ECO:0000313" key="7">
    <source>
        <dbReference type="EMBL" id="CCD63026.1"/>
    </source>
</evidence>
<evidence type="ECO:0000256" key="5">
    <source>
        <dbReference type="SAM" id="MobiDB-lite"/>
    </source>
</evidence>
<dbReference type="FunCoup" id="Q966A3">
    <property type="interactions" value="1"/>
</dbReference>
<dbReference type="OMA" id="WSRMILF"/>
<feature type="compositionally biased region" description="Low complexity" evidence="5">
    <location>
        <begin position="1"/>
        <end position="13"/>
    </location>
</feature>
<dbReference type="GO" id="GO:0019825">
    <property type="term" value="F:oxygen binding"/>
    <property type="evidence" value="ECO:0000318"/>
    <property type="project" value="GO_Central"/>
</dbReference>
<dbReference type="GO" id="GO:0005344">
    <property type="term" value="F:oxygen carrier activity"/>
    <property type="evidence" value="ECO:0000318"/>
    <property type="project" value="GO_Central"/>
</dbReference>
<organism evidence="7 8">
    <name type="scientific">Caenorhabditis elegans</name>
    <dbReference type="NCBI Taxonomy" id="6239"/>
    <lineage>
        <taxon>Eukaryota</taxon>
        <taxon>Metazoa</taxon>
        <taxon>Ecdysozoa</taxon>
        <taxon>Nematoda</taxon>
        <taxon>Chromadorea</taxon>
        <taxon>Rhabditida</taxon>
        <taxon>Rhabditina</taxon>
        <taxon>Rhabditomorpha</taxon>
        <taxon>Rhabditoidea</taxon>
        <taxon>Rhabditidae</taxon>
        <taxon>Peloderinae</taxon>
        <taxon>Caenorhabditis</taxon>
    </lineage>
</organism>
<dbReference type="Gene3D" id="1.10.490.10">
    <property type="entry name" value="Globins"/>
    <property type="match status" value="1"/>
</dbReference>
<dbReference type="AGR" id="WB:WBGene00021980"/>
<feature type="domain" description="Globin" evidence="6">
    <location>
        <begin position="91"/>
        <end position="240"/>
    </location>
</feature>
<dbReference type="CTD" id="190384"/>
<dbReference type="WormBase" id="Y58A7A.6">
    <property type="protein sequence ID" value="CE45427"/>
    <property type="gene ID" value="WBGene00021980"/>
    <property type="gene designation" value="glb-32"/>
</dbReference>
<dbReference type="EMBL" id="BX284605">
    <property type="protein sequence ID" value="CCD63026.1"/>
    <property type="molecule type" value="Genomic_DNA"/>
</dbReference>
<feature type="compositionally biased region" description="Basic and acidic residues" evidence="5">
    <location>
        <begin position="19"/>
        <end position="32"/>
    </location>
</feature>
<dbReference type="AlphaFoldDB" id="Q966A3"/>
<dbReference type="SMR" id="Q966A3"/>
<evidence type="ECO:0000313" key="8">
    <source>
        <dbReference type="Proteomes" id="UP000001940"/>
    </source>
</evidence>
<dbReference type="InterPro" id="IPR009050">
    <property type="entry name" value="Globin-like_sf"/>
</dbReference>
<dbReference type="InParanoid" id="Q966A3"/>
<dbReference type="Proteomes" id="UP000001940">
    <property type="component" value="Chromosome V"/>
</dbReference>
<dbReference type="InterPro" id="IPR050532">
    <property type="entry name" value="Globin-like_OT"/>
</dbReference>
<proteinExistence type="inferred from homology"/>
<evidence type="ECO:0000259" key="6">
    <source>
        <dbReference type="PROSITE" id="PS01033"/>
    </source>
</evidence>
<dbReference type="KEGG" id="cel:CELE_Y58A7A.6"/>
<dbReference type="GeneID" id="190384"/>
<name>Q966A3_CAEEL</name>
<keyword evidence="8" id="KW-1185">Reference proteome</keyword>
<evidence type="ECO:0000256" key="2">
    <source>
        <dbReference type="ARBA" id="ARBA00022723"/>
    </source>
</evidence>
<feature type="compositionally biased region" description="Basic and acidic residues" evidence="5">
    <location>
        <begin position="42"/>
        <end position="53"/>
    </location>
</feature>
<dbReference type="RefSeq" id="NP_504363.3">
    <property type="nucleotide sequence ID" value="NM_071962.6"/>
</dbReference>
<gene>
    <name evidence="7 9" type="primary">glb-32</name>
    <name evidence="7" type="ORF">CELE_Y58A7A.6</name>
    <name evidence="9" type="ORF">Y58A7A.6</name>
</gene>
<dbReference type="Bgee" id="WBGene00021980">
    <property type="expression patterns" value="Expressed in larva and 3 other cell types or tissues"/>
</dbReference>
<dbReference type="GO" id="GO:0001666">
    <property type="term" value="P:response to hypoxia"/>
    <property type="evidence" value="ECO:0000318"/>
    <property type="project" value="GO_Central"/>
</dbReference>
<dbReference type="SUPFAM" id="SSF46458">
    <property type="entry name" value="Globin-like"/>
    <property type="match status" value="1"/>
</dbReference>
<dbReference type="PaxDb" id="6239-Y58A7A.6"/>
<keyword evidence="4" id="KW-0813">Transport</keyword>
<dbReference type="InterPro" id="IPR000971">
    <property type="entry name" value="Globin"/>
</dbReference>
<accession>Q966A3</accession>
<keyword evidence="2" id="KW-0479">Metal-binding</keyword>
<dbReference type="GO" id="GO:0015671">
    <property type="term" value="P:oxygen transport"/>
    <property type="evidence" value="ECO:0000318"/>
    <property type="project" value="GO_Central"/>
</dbReference>
<evidence type="ECO:0000313" key="9">
    <source>
        <dbReference type="WormBase" id="Y58A7A.6"/>
    </source>
</evidence>
<dbReference type="eggNOG" id="KOG3378">
    <property type="taxonomic scope" value="Eukaryota"/>
</dbReference>
<evidence type="ECO:0000256" key="1">
    <source>
        <dbReference type="ARBA" id="ARBA00022617"/>
    </source>
</evidence>
<dbReference type="HOGENOM" id="CLU_070165_0_0_1"/>
<dbReference type="GO" id="GO:0020037">
    <property type="term" value="F:heme binding"/>
    <property type="evidence" value="ECO:0007669"/>
    <property type="project" value="InterPro"/>
</dbReference>
<dbReference type="PROSITE" id="PS01033">
    <property type="entry name" value="GLOBIN"/>
    <property type="match status" value="1"/>
</dbReference>
<keyword evidence="3" id="KW-0408">Iron</keyword>
<dbReference type="OrthoDB" id="5786608at2759"/>
<protein>
    <submittedName>
        <fullName evidence="7">Globin domain-containing protein</fullName>
    </submittedName>
</protein>
<dbReference type="InterPro" id="IPR012292">
    <property type="entry name" value="Globin/Proto"/>
</dbReference>
<dbReference type="STRING" id="6239.Y58A7A.6.1"/>
<comment type="similarity">
    <text evidence="4">Belongs to the globin family.</text>
</comment>
<keyword evidence="1 4" id="KW-0349">Heme</keyword>
<evidence type="ECO:0000256" key="4">
    <source>
        <dbReference type="RuleBase" id="RU000356"/>
    </source>
</evidence>
<dbReference type="InterPro" id="IPR044399">
    <property type="entry name" value="Mb-like_M"/>
</dbReference>
<dbReference type="PANTHER" id="PTHR46458:SF14">
    <property type="entry name" value="GLOBIN FAMILY PROFILE DOMAIN-CONTAINING PROTEIN"/>
    <property type="match status" value="1"/>
</dbReference>
<reference evidence="7 8" key="1">
    <citation type="journal article" date="1998" name="Science">
        <title>Genome sequence of the nematode C. elegans: a platform for investigating biology.</title>
        <authorList>
            <consortium name="The C. elegans sequencing consortium"/>
            <person name="Sulson J.E."/>
            <person name="Waterston R."/>
        </authorList>
    </citation>
    <scope>NUCLEOTIDE SEQUENCE [LARGE SCALE GENOMIC DNA]</scope>
    <source>
        <strain evidence="7 8">Bristol N2</strain>
    </source>
</reference>
<feature type="region of interest" description="Disordered" evidence="5">
    <location>
        <begin position="1"/>
        <end position="93"/>
    </location>
</feature>
<dbReference type="Pfam" id="PF00042">
    <property type="entry name" value="Globin"/>
    <property type="match status" value="1"/>
</dbReference>
<keyword evidence="4" id="KW-0561">Oxygen transport</keyword>
<dbReference type="PANTHER" id="PTHR46458">
    <property type="entry name" value="BLR2807 PROTEIN"/>
    <property type="match status" value="1"/>
</dbReference>